<evidence type="ECO:0000313" key="2">
    <source>
        <dbReference type="Proteomes" id="UP001180616"/>
    </source>
</evidence>
<sequence length="503" mass="56381">MSKAPLKPALQTVDLSIYAKNIHSTEDHPLFDDAVEAGKAGALRAAYVMIWLACAESLKRRFREAQKRDGAAGKIVGDIEAKEREHKAVDKFVLTKAHEYGFVSDSGHTILNHIYEMRCLYGHPYEEAPSQEQVSHAAAMVVEHVLSKPVKLRHGFGTQLLKSLLEERSFLDNQQAAVKAFARDVLPRLDESIHGWLLDSYWGELEKISDDPSMSIFFRRGIWFSRTILLDVGVDVFSNDDWHDKSCRFPKVLMRICGIADVFKKIGKRAQDSLVGLILTESDTRASVLTYLERLSNDDALTKRQQERFSKHVSEMEMVALRSAGLSTLTCYERLISAMKSHNWYVQKPAIGIIVSNGPEEAAELNREQQINLGRNILQCADGAEKTACTFLEELSKDGASWPFDVVRGIALESFVNEDNKIRFKDHHLGRVLSALGHLKPKQRSQLIADIAASVDAGTPKDWMDQDDFNRAIDMLNGYAWAVPLAKSLKAKAASLQAEEEDA</sequence>
<evidence type="ECO:0000313" key="1">
    <source>
        <dbReference type="EMBL" id="WMW64536.1"/>
    </source>
</evidence>
<reference evidence="1" key="1">
    <citation type="submission" date="2023-09" db="EMBL/GenBank/DDBJ databases">
        <authorList>
            <consortium name="CW5 consortium"/>
            <person name="Lu C.-W."/>
        </authorList>
    </citation>
    <scope>NUCLEOTIDE SEQUENCE</scope>
    <source>
        <strain evidence="1">KPS</strain>
    </source>
</reference>
<protein>
    <submittedName>
        <fullName evidence="1">Uncharacterized protein</fullName>
    </submittedName>
</protein>
<dbReference type="EMBL" id="CP133659">
    <property type="protein sequence ID" value="WMW64536.1"/>
    <property type="molecule type" value="Genomic_DNA"/>
</dbReference>
<keyword evidence="2" id="KW-1185">Reference proteome</keyword>
<proteinExistence type="predicted"/>
<accession>A0ABY9QYD6</accession>
<dbReference type="RefSeq" id="WP_309540622.1">
    <property type="nucleotide sequence ID" value="NZ_CP133659.1"/>
</dbReference>
<organism evidence="1 2">
    <name type="scientific">Nitratidesulfovibrio liaohensis</name>
    <dbReference type="NCBI Taxonomy" id="2604158"/>
    <lineage>
        <taxon>Bacteria</taxon>
        <taxon>Pseudomonadati</taxon>
        <taxon>Thermodesulfobacteriota</taxon>
        <taxon>Desulfovibrionia</taxon>
        <taxon>Desulfovibrionales</taxon>
        <taxon>Desulfovibrionaceae</taxon>
        <taxon>Nitratidesulfovibrio</taxon>
    </lineage>
</organism>
<name>A0ABY9QYD6_9BACT</name>
<gene>
    <name evidence="1" type="ORF">KPS_002569</name>
</gene>
<dbReference type="Proteomes" id="UP001180616">
    <property type="component" value="Chromosome"/>
</dbReference>